<sequence length="94" mass="10515">MRLCLGFSLQYPKTLLPLIVPRVPFVLYPRFGTASAEGFSPPRAKRFNRYRFFWKPATYHHPGRTGSLTAESGSPSDCVQTLESQDASACQASF</sequence>
<organism evidence="2 3">
    <name type="scientific">Thermogutta terrifontis</name>
    <dbReference type="NCBI Taxonomy" id="1331910"/>
    <lineage>
        <taxon>Bacteria</taxon>
        <taxon>Pseudomonadati</taxon>
        <taxon>Planctomycetota</taxon>
        <taxon>Planctomycetia</taxon>
        <taxon>Pirellulales</taxon>
        <taxon>Thermoguttaceae</taxon>
        <taxon>Thermogutta</taxon>
    </lineage>
</organism>
<dbReference type="Proteomes" id="UP000215086">
    <property type="component" value="Chromosome"/>
</dbReference>
<feature type="compositionally biased region" description="Polar residues" evidence="1">
    <location>
        <begin position="66"/>
        <end position="79"/>
    </location>
</feature>
<dbReference type="KEGG" id="ttf:THTE_0434"/>
<keyword evidence="3" id="KW-1185">Reference proteome</keyword>
<evidence type="ECO:0000313" key="3">
    <source>
        <dbReference type="Proteomes" id="UP000215086"/>
    </source>
</evidence>
<dbReference type="EMBL" id="CP018477">
    <property type="protein sequence ID" value="ASV73036.1"/>
    <property type="molecule type" value="Genomic_DNA"/>
</dbReference>
<accession>A0A286RAP7</accession>
<proteinExistence type="predicted"/>
<name>A0A286RAP7_9BACT</name>
<evidence type="ECO:0000256" key="1">
    <source>
        <dbReference type="SAM" id="MobiDB-lite"/>
    </source>
</evidence>
<evidence type="ECO:0000313" key="2">
    <source>
        <dbReference type="EMBL" id="ASV73036.1"/>
    </source>
</evidence>
<reference evidence="2 3" key="1">
    <citation type="journal article" name="Front. Microbiol.">
        <title>Sugar Metabolism of the First Thermophilic Planctomycete Thermogutta terrifontis: Comparative Genomic and Transcriptomic Approaches.</title>
        <authorList>
            <person name="Elcheninov A.G."/>
            <person name="Menzel P."/>
            <person name="Gudbergsdottir S.R."/>
            <person name="Slesarev A.I."/>
            <person name="Kadnikov V.V."/>
            <person name="Krogh A."/>
            <person name="Bonch-Osmolovskaya E.A."/>
            <person name="Peng X."/>
            <person name="Kublanov I.V."/>
        </authorList>
    </citation>
    <scope>NUCLEOTIDE SEQUENCE [LARGE SCALE GENOMIC DNA]</scope>
    <source>
        <strain evidence="2 3">R1</strain>
    </source>
</reference>
<gene>
    <name evidence="2" type="ORF">THTE_0434</name>
</gene>
<protein>
    <submittedName>
        <fullName evidence="2">Uncharacterized protein</fullName>
    </submittedName>
</protein>
<dbReference type="AlphaFoldDB" id="A0A286RAP7"/>
<feature type="region of interest" description="Disordered" evidence="1">
    <location>
        <begin position="59"/>
        <end position="79"/>
    </location>
</feature>